<dbReference type="Proteomes" id="UP000051952">
    <property type="component" value="Unassembled WGS sequence"/>
</dbReference>
<dbReference type="GO" id="GO:0005524">
    <property type="term" value="F:ATP binding"/>
    <property type="evidence" value="ECO:0007669"/>
    <property type="project" value="UniProtKB-KW"/>
</dbReference>
<organism evidence="4 5">
    <name type="scientific">Bodo saltans</name>
    <name type="common">Flagellated protozoan</name>
    <dbReference type="NCBI Taxonomy" id="75058"/>
    <lineage>
        <taxon>Eukaryota</taxon>
        <taxon>Discoba</taxon>
        <taxon>Euglenozoa</taxon>
        <taxon>Kinetoplastea</taxon>
        <taxon>Metakinetoplastina</taxon>
        <taxon>Eubodonida</taxon>
        <taxon>Bodonidae</taxon>
        <taxon>Bodo</taxon>
    </lineage>
</organism>
<accession>A0A0S4JDS7</accession>
<dbReference type="PROSITE" id="PS51459">
    <property type="entry name" value="FIDO"/>
    <property type="match status" value="1"/>
</dbReference>
<dbReference type="Gene3D" id="1.10.3290.10">
    <property type="entry name" value="Fido-like domain"/>
    <property type="match status" value="1"/>
</dbReference>
<dbReference type="SUPFAM" id="SSF140931">
    <property type="entry name" value="Fic-like"/>
    <property type="match status" value="1"/>
</dbReference>
<evidence type="ECO:0000259" key="3">
    <source>
        <dbReference type="PROSITE" id="PS51459"/>
    </source>
</evidence>
<gene>
    <name evidence="4" type="ORF">BSAL_13830</name>
</gene>
<dbReference type="EMBL" id="CYKH01001617">
    <property type="protein sequence ID" value="CUG88127.1"/>
    <property type="molecule type" value="Genomic_DNA"/>
</dbReference>
<dbReference type="InterPro" id="IPR003812">
    <property type="entry name" value="Fido"/>
</dbReference>
<keyword evidence="5" id="KW-1185">Reference proteome</keyword>
<dbReference type="VEuPathDB" id="TriTrypDB:BSAL_13830"/>
<keyword evidence="2" id="KW-0547">Nucleotide-binding</keyword>
<evidence type="ECO:0000313" key="4">
    <source>
        <dbReference type="EMBL" id="CUG88127.1"/>
    </source>
</evidence>
<dbReference type="PANTHER" id="PTHR13504">
    <property type="entry name" value="FIDO DOMAIN-CONTAINING PROTEIN DDB_G0283145"/>
    <property type="match status" value="1"/>
</dbReference>
<protein>
    <recommendedName>
        <fullName evidence="3">Fido domain-containing protein</fullName>
    </recommendedName>
</protein>
<proteinExistence type="predicted"/>
<dbReference type="Pfam" id="PF02661">
    <property type="entry name" value="Fic"/>
    <property type="match status" value="1"/>
</dbReference>
<feature type="binding site" evidence="2">
    <location>
        <begin position="365"/>
        <end position="372"/>
    </location>
    <ligand>
        <name>ATP</name>
        <dbReference type="ChEBI" id="CHEBI:30616"/>
    </ligand>
</feature>
<dbReference type="AlphaFoldDB" id="A0A0S4JDS7"/>
<dbReference type="PANTHER" id="PTHR13504:SF38">
    <property type="entry name" value="FIDO DOMAIN-CONTAINING PROTEIN"/>
    <property type="match status" value="1"/>
</dbReference>
<reference evidence="5" key="1">
    <citation type="submission" date="2015-09" db="EMBL/GenBank/DDBJ databases">
        <authorList>
            <consortium name="Pathogen Informatics"/>
        </authorList>
    </citation>
    <scope>NUCLEOTIDE SEQUENCE [LARGE SCALE GENOMIC DNA]</scope>
    <source>
        <strain evidence="5">Lake Konstanz</strain>
    </source>
</reference>
<evidence type="ECO:0000256" key="1">
    <source>
        <dbReference type="PIRSR" id="PIRSR640198-1"/>
    </source>
</evidence>
<feature type="active site" evidence="1">
    <location>
        <position position="361"/>
    </location>
</feature>
<dbReference type="OrthoDB" id="2124009at2759"/>
<evidence type="ECO:0000313" key="5">
    <source>
        <dbReference type="Proteomes" id="UP000051952"/>
    </source>
</evidence>
<keyword evidence="2" id="KW-0067">ATP-binding</keyword>
<feature type="domain" description="Fido" evidence="3">
    <location>
        <begin position="272"/>
        <end position="423"/>
    </location>
</feature>
<name>A0A0S4JDS7_BODSA</name>
<evidence type="ECO:0000256" key="2">
    <source>
        <dbReference type="PIRSR" id="PIRSR640198-2"/>
    </source>
</evidence>
<dbReference type="InterPro" id="IPR040198">
    <property type="entry name" value="Fido_containing"/>
</dbReference>
<dbReference type="InterPro" id="IPR036597">
    <property type="entry name" value="Fido-like_dom_sf"/>
</dbReference>
<sequence length="464" mass="51907">MSCKNVSQGTPHKTRDFASVFDSRGDSALFVFALFQEYDFNPLDMCIIKFLAAWLNIDVCLISFEKLLLIMDEVAALREQFAALAKENAELRAGATALVKENAELRARPPFVAVGRCWADEDEATNRLSLEYARRDRYHAHFHAVLTKQVPKAEPVVALLELLERHDEAPGDDRVLIRNYVRELWLSEQPSPEAVVKQTLALVNHAADGAKEKFIAELCRADPTMSEAQADEWWTTVDNLHVAAKCLFDRSTGELQRLLANSPHLLPEGNVVSVQMIKEIHNMTMRNLVATSGQLRRCDVFTVGSSVVYAAHANVEKFLEQLVCETNAAFKALGALAPSDERLQRQLAAAAVFFSHLLHIHPFEDGNGRTARLALSFVLRGITAVPVSLCINSGSRKDYVNALEYSHLLPDWFPFRVVAYVTTITCLRAVHDQKPCEIQPVELHSELHSELQLSSLCEIQPVAR</sequence>